<keyword evidence="2" id="KW-0479">Metal-binding</keyword>
<organism evidence="7 8">
    <name type="scientific">Cercophora scortea</name>
    <dbReference type="NCBI Taxonomy" id="314031"/>
    <lineage>
        <taxon>Eukaryota</taxon>
        <taxon>Fungi</taxon>
        <taxon>Dikarya</taxon>
        <taxon>Ascomycota</taxon>
        <taxon>Pezizomycotina</taxon>
        <taxon>Sordariomycetes</taxon>
        <taxon>Sordariomycetidae</taxon>
        <taxon>Sordariales</taxon>
        <taxon>Lasiosphaeriaceae</taxon>
        <taxon>Cercophora</taxon>
    </lineage>
</organism>
<evidence type="ECO:0000313" key="7">
    <source>
        <dbReference type="EMBL" id="KAK3319871.1"/>
    </source>
</evidence>
<feature type="region of interest" description="Disordered" evidence="5">
    <location>
        <begin position="135"/>
        <end position="163"/>
    </location>
</feature>
<evidence type="ECO:0000256" key="3">
    <source>
        <dbReference type="ARBA" id="ARBA00022833"/>
    </source>
</evidence>
<keyword evidence="8" id="KW-1185">Reference proteome</keyword>
<dbReference type="Proteomes" id="UP001286456">
    <property type="component" value="Unassembled WGS sequence"/>
</dbReference>
<reference evidence="7" key="1">
    <citation type="journal article" date="2023" name="Mol. Phylogenet. Evol.">
        <title>Genome-scale phylogeny and comparative genomics of the fungal order Sordariales.</title>
        <authorList>
            <person name="Hensen N."/>
            <person name="Bonometti L."/>
            <person name="Westerberg I."/>
            <person name="Brannstrom I.O."/>
            <person name="Guillou S."/>
            <person name="Cros-Aarteil S."/>
            <person name="Calhoun S."/>
            <person name="Haridas S."/>
            <person name="Kuo A."/>
            <person name="Mondo S."/>
            <person name="Pangilinan J."/>
            <person name="Riley R."/>
            <person name="LaButti K."/>
            <person name="Andreopoulos B."/>
            <person name="Lipzen A."/>
            <person name="Chen C."/>
            <person name="Yan M."/>
            <person name="Daum C."/>
            <person name="Ng V."/>
            <person name="Clum A."/>
            <person name="Steindorff A."/>
            <person name="Ohm R.A."/>
            <person name="Martin F."/>
            <person name="Silar P."/>
            <person name="Natvig D.O."/>
            <person name="Lalanne C."/>
            <person name="Gautier V."/>
            <person name="Ament-Velasquez S.L."/>
            <person name="Kruys A."/>
            <person name="Hutchinson M.I."/>
            <person name="Powell A.J."/>
            <person name="Barry K."/>
            <person name="Miller A.N."/>
            <person name="Grigoriev I.V."/>
            <person name="Debuchy R."/>
            <person name="Gladieux P."/>
            <person name="Hiltunen Thoren M."/>
            <person name="Johannesson H."/>
        </authorList>
    </citation>
    <scope>NUCLEOTIDE SEQUENCE</scope>
    <source>
        <strain evidence="7">SMH4131-1</strain>
    </source>
</reference>
<keyword evidence="3" id="KW-0862">Zinc</keyword>
<comment type="similarity">
    <text evidence="1">Belongs to the Gfa family.</text>
</comment>
<dbReference type="GO" id="GO:0016846">
    <property type="term" value="F:carbon-sulfur lyase activity"/>
    <property type="evidence" value="ECO:0007669"/>
    <property type="project" value="InterPro"/>
</dbReference>
<evidence type="ECO:0000256" key="5">
    <source>
        <dbReference type="SAM" id="MobiDB-lite"/>
    </source>
</evidence>
<comment type="caution">
    <text evidence="7">The sequence shown here is derived from an EMBL/GenBank/DDBJ whole genome shotgun (WGS) entry which is preliminary data.</text>
</comment>
<protein>
    <submittedName>
        <fullName evidence="7">Mss4-like protein</fullName>
    </submittedName>
</protein>
<reference evidence="7" key="2">
    <citation type="submission" date="2023-06" db="EMBL/GenBank/DDBJ databases">
        <authorList>
            <consortium name="Lawrence Berkeley National Laboratory"/>
            <person name="Haridas S."/>
            <person name="Hensen N."/>
            <person name="Bonometti L."/>
            <person name="Westerberg I."/>
            <person name="Brannstrom I.O."/>
            <person name="Guillou S."/>
            <person name="Cros-Aarteil S."/>
            <person name="Calhoun S."/>
            <person name="Kuo A."/>
            <person name="Mondo S."/>
            <person name="Pangilinan J."/>
            <person name="Riley R."/>
            <person name="Labutti K."/>
            <person name="Andreopoulos B."/>
            <person name="Lipzen A."/>
            <person name="Chen C."/>
            <person name="Yanf M."/>
            <person name="Daum C."/>
            <person name="Ng V."/>
            <person name="Clum A."/>
            <person name="Steindorff A."/>
            <person name="Ohm R."/>
            <person name="Martin F."/>
            <person name="Silar P."/>
            <person name="Natvig D."/>
            <person name="Lalanne C."/>
            <person name="Gautier V."/>
            <person name="Ament-Velasquez S.L."/>
            <person name="Kruys A."/>
            <person name="Hutchinson M.I."/>
            <person name="Powell A.J."/>
            <person name="Barry K."/>
            <person name="Miller A.N."/>
            <person name="Grigoriev I.V."/>
            <person name="Debuchy R."/>
            <person name="Gladieux P."/>
            <person name="Thoren M.H."/>
            <person name="Johannesson H."/>
        </authorList>
    </citation>
    <scope>NUCLEOTIDE SEQUENCE</scope>
    <source>
        <strain evidence="7">SMH4131-1</strain>
    </source>
</reference>
<proteinExistence type="inferred from homology"/>
<feature type="domain" description="CENP-V/GFA" evidence="6">
    <location>
        <begin position="1"/>
        <end position="113"/>
    </location>
</feature>
<dbReference type="EMBL" id="JAUEPO010000006">
    <property type="protein sequence ID" value="KAK3319871.1"/>
    <property type="molecule type" value="Genomic_DNA"/>
</dbReference>
<dbReference type="AlphaFoldDB" id="A0AAE0I7F0"/>
<gene>
    <name evidence="7" type="ORF">B0T19DRAFT_445659</name>
</gene>
<keyword evidence="4" id="KW-0456">Lyase</keyword>
<evidence type="ECO:0000259" key="6">
    <source>
        <dbReference type="PROSITE" id="PS51891"/>
    </source>
</evidence>
<evidence type="ECO:0000256" key="2">
    <source>
        <dbReference type="ARBA" id="ARBA00022723"/>
    </source>
</evidence>
<dbReference type="GO" id="GO:0046872">
    <property type="term" value="F:metal ion binding"/>
    <property type="evidence" value="ECO:0007669"/>
    <property type="project" value="UniProtKB-KW"/>
</dbReference>
<dbReference type="Gene3D" id="3.90.1590.10">
    <property type="entry name" value="glutathione-dependent formaldehyde- activating enzyme (gfa)"/>
    <property type="match status" value="1"/>
</dbReference>
<dbReference type="Pfam" id="PF04828">
    <property type="entry name" value="GFA"/>
    <property type="match status" value="1"/>
</dbReference>
<dbReference type="InterPro" id="IPR011057">
    <property type="entry name" value="Mss4-like_sf"/>
</dbReference>
<evidence type="ECO:0000256" key="4">
    <source>
        <dbReference type="ARBA" id="ARBA00023239"/>
    </source>
</evidence>
<accession>A0AAE0I7F0</accession>
<dbReference type="PANTHER" id="PTHR33337:SF3">
    <property type="entry name" value="CENP-V_GFA DOMAIN-CONTAINING PROTEIN"/>
    <property type="match status" value="1"/>
</dbReference>
<dbReference type="PROSITE" id="PS51891">
    <property type="entry name" value="CENP_V_GFA"/>
    <property type="match status" value="1"/>
</dbReference>
<dbReference type="InterPro" id="IPR006913">
    <property type="entry name" value="CENP-V/GFA"/>
</dbReference>
<dbReference type="PANTHER" id="PTHR33337">
    <property type="entry name" value="GFA DOMAIN-CONTAINING PROTEIN"/>
    <property type="match status" value="1"/>
</dbReference>
<dbReference type="SUPFAM" id="SSF51316">
    <property type="entry name" value="Mss4-like"/>
    <property type="match status" value="1"/>
</dbReference>
<evidence type="ECO:0000256" key="1">
    <source>
        <dbReference type="ARBA" id="ARBA00005495"/>
    </source>
</evidence>
<evidence type="ECO:0000313" key="8">
    <source>
        <dbReference type="Proteomes" id="UP001286456"/>
    </source>
</evidence>
<name>A0AAE0I7F0_9PEZI</name>
<sequence length="163" mass="17690">MKVRCQCKAVSFEIPTPTPLSVYHCHCTECQLQSASAFGTSAVFPAAGLFPLAPDLQAKLSCWTRPAQEGRTLDCYFCKVCGVRVMHRIRNADGKERSTVSIKGGLVEGLRYEGAKHIFVRSAVVPIPDGVEKFDAAPPVMEGRSAEDVGQSTKSTEQEGERA</sequence>